<feature type="domain" description="Glycosyltransferase subfamily 4-like N-terminal" evidence="3">
    <location>
        <begin position="18"/>
        <end position="170"/>
    </location>
</feature>
<name>A0A5P1UW71_9GAMM</name>
<evidence type="ECO:0000259" key="3">
    <source>
        <dbReference type="Pfam" id="PF13439"/>
    </source>
</evidence>
<dbReference type="PANTHER" id="PTHR46401">
    <property type="entry name" value="GLYCOSYLTRANSFERASE WBBK-RELATED"/>
    <property type="match status" value="1"/>
</dbReference>
<evidence type="ECO:0000256" key="1">
    <source>
        <dbReference type="ARBA" id="ARBA00022679"/>
    </source>
</evidence>
<dbReference type="KEGG" id="asue:F2A31_15295"/>
<evidence type="ECO:0000313" key="4">
    <source>
        <dbReference type="EMBL" id="QER40985.1"/>
    </source>
</evidence>
<dbReference type="PANTHER" id="PTHR46401:SF2">
    <property type="entry name" value="GLYCOSYLTRANSFERASE WBBK-RELATED"/>
    <property type="match status" value="1"/>
</dbReference>
<dbReference type="GO" id="GO:0016757">
    <property type="term" value="F:glycosyltransferase activity"/>
    <property type="evidence" value="ECO:0007669"/>
    <property type="project" value="InterPro"/>
</dbReference>
<gene>
    <name evidence="4" type="ORF">F2A31_15295</name>
</gene>
<organism evidence="4 5">
    <name type="scientific">Acinetobacter suaedae</name>
    <dbReference type="NCBI Taxonomy" id="2609668"/>
    <lineage>
        <taxon>Bacteria</taxon>
        <taxon>Pseudomonadati</taxon>
        <taxon>Pseudomonadota</taxon>
        <taxon>Gammaproteobacteria</taxon>
        <taxon>Moraxellales</taxon>
        <taxon>Moraxellaceae</taxon>
        <taxon>Acinetobacter</taxon>
    </lineage>
</organism>
<evidence type="ECO:0000313" key="5">
    <source>
        <dbReference type="Proteomes" id="UP000325177"/>
    </source>
</evidence>
<accession>A0A5P1UW71</accession>
<dbReference type="InterPro" id="IPR001296">
    <property type="entry name" value="Glyco_trans_1"/>
</dbReference>
<keyword evidence="5" id="KW-1185">Reference proteome</keyword>
<evidence type="ECO:0000259" key="2">
    <source>
        <dbReference type="Pfam" id="PF00534"/>
    </source>
</evidence>
<dbReference type="RefSeq" id="WP_150027427.1">
    <property type="nucleotide sequence ID" value="NZ_CP043909.1"/>
</dbReference>
<sequence length="376" mass="43440">MKNVLNIVLNNFTNDSRVLKTAMTLNELGYPTTVVAYHDDGLQEEELIQGVKVKRLKLKTKEWGKHPFIQLLKFFEFIFFTILLSRRYEIAHVNDLQGLIVGFFLKIFKPSLRIVYDSHEWQIDHVPYQSERRRRFLYVIEKIFIKVADVIIVVSDSIANEYVKVYGVKKPYLLLNCPYYSKVSKTDIYRETFDISENVKIFLYQGALKKGRGIESLIDVFKSMSDEPICIIFMGYGDLVPYIRQAEKASENIYYHDAVSPDVVYRYTSAADVGICLIEDCCLSYRYCLPNKLFEYTMAGLPVLVSELPELSSFVRSNGNGMAVDANNIDQVHHALKKLSQDSSSLQEMTANANELAKIYNWNQQAKVLEEIYQDL</sequence>
<protein>
    <submittedName>
        <fullName evidence="4">Glycosyltransferase family 4 protein</fullName>
    </submittedName>
</protein>
<reference evidence="4 5" key="1">
    <citation type="submission" date="2019-09" db="EMBL/GenBank/DDBJ databases">
        <title>Acinetobacter sp. C16S1 isolated from saline soil.</title>
        <authorList>
            <person name="Xu L."/>
            <person name="Sun J.-Q."/>
        </authorList>
    </citation>
    <scope>NUCLEOTIDE SEQUENCE [LARGE SCALE GENOMIC DNA]</scope>
    <source>
        <strain evidence="4 5">C16S1</strain>
    </source>
</reference>
<dbReference type="EMBL" id="CP043909">
    <property type="protein sequence ID" value="QER40985.1"/>
    <property type="molecule type" value="Genomic_DNA"/>
</dbReference>
<dbReference type="InterPro" id="IPR028098">
    <property type="entry name" value="Glyco_trans_4-like_N"/>
</dbReference>
<dbReference type="GO" id="GO:0009103">
    <property type="term" value="P:lipopolysaccharide biosynthetic process"/>
    <property type="evidence" value="ECO:0007669"/>
    <property type="project" value="TreeGrafter"/>
</dbReference>
<dbReference type="Proteomes" id="UP000325177">
    <property type="component" value="Chromosome"/>
</dbReference>
<dbReference type="SUPFAM" id="SSF53756">
    <property type="entry name" value="UDP-Glycosyltransferase/glycogen phosphorylase"/>
    <property type="match status" value="1"/>
</dbReference>
<dbReference type="Pfam" id="PF13439">
    <property type="entry name" value="Glyco_transf_4"/>
    <property type="match status" value="1"/>
</dbReference>
<dbReference type="AlphaFoldDB" id="A0A5P1UW71"/>
<dbReference type="Gene3D" id="3.40.50.2000">
    <property type="entry name" value="Glycogen Phosphorylase B"/>
    <property type="match status" value="2"/>
</dbReference>
<dbReference type="Pfam" id="PF00534">
    <property type="entry name" value="Glycos_transf_1"/>
    <property type="match status" value="1"/>
</dbReference>
<proteinExistence type="predicted"/>
<feature type="domain" description="Glycosyl transferase family 1" evidence="2">
    <location>
        <begin position="188"/>
        <end position="354"/>
    </location>
</feature>
<keyword evidence="1 4" id="KW-0808">Transferase</keyword>